<gene>
    <name evidence="1" type="ORF">V1633_20225</name>
</gene>
<sequence length="86" mass="9237">MNVNEVKSTIREGNRAAKEAANTLYQAGTEAATAGHLARVTIHDSQDEDAQAGLKILEGFDREVDLAMRRIDAAVEHANAYLATLG</sequence>
<comment type="caution">
    <text evidence="1">The sequence shown here is derived from an EMBL/GenBank/DDBJ whole genome shotgun (WGS) entry which is preliminary data.</text>
</comment>
<dbReference type="Proteomes" id="UP001332243">
    <property type="component" value="Unassembled WGS sequence"/>
</dbReference>
<proteinExistence type="predicted"/>
<dbReference type="EMBL" id="JAZGQK010000017">
    <property type="protein sequence ID" value="MEE6260816.1"/>
    <property type="molecule type" value="Genomic_DNA"/>
</dbReference>
<evidence type="ECO:0000313" key="2">
    <source>
        <dbReference type="Proteomes" id="UP001332243"/>
    </source>
</evidence>
<organism evidence="1 2">
    <name type="scientific">Plantactinospora sonchi</name>
    <dbReference type="NCBI Taxonomy" id="1544735"/>
    <lineage>
        <taxon>Bacteria</taxon>
        <taxon>Bacillati</taxon>
        <taxon>Actinomycetota</taxon>
        <taxon>Actinomycetes</taxon>
        <taxon>Micromonosporales</taxon>
        <taxon>Micromonosporaceae</taxon>
        <taxon>Plantactinospora</taxon>
    </lineage>
</organism>
<protein>
    <submittedName>
        <fullName evidence="1">Uncharacterized protein</fullName>
    </submittedName>
</protein>
<accession>A0ABU7RWE3</accession>
<reference evidence="1 2" key="1">
    <citation type="submission" date="2024-01" db="EMBL/GenBank/DDBJ databases">
        <title>Genome insights into Plantactinospora sonchi sp. nov.</title>
        <authorList>
            <person name="Wang L."/>
        </authorList>
    </citation>
    <scope>NUCLEOTIDE SEQUENCE [LARGE SCALE GENOMIC DNA]</scope>
    <source>
        <strain evidence="1 2">NEAU-QY2</strain>
    </source>
</reference>
<name>A0ABU7RWE3_9ACTN</name>
<keyword evidence="2" id="KW-1185">Reference proteome</keyword>
<evidence type="ECO:0000313" key="1">
    <source>
        <dbReference type="EMBL" id="MEE6260816.1"/>
    </source>
</evidence>
<dbReference type="RefSeq" id="WP_331215936.1">
    <property type="nucleotide sequence ID" value="NZ_JAZGQK010000017.1"/>
</dbReference>